<dbReference type="CDD" id="cd18800">
    <property type="entry name" value="SF2_C_EcoR124I-like"/>
    <property type="match status" value="1"/>
</dbReference>
<dbReference type="InterPro" id="IPR040980">
    <property type="entry name" value="SWI2_SNF2"/>
</dbReference>
<dbReference type="Proteomes" id="UP000092952">
    <property type="component" value="Chromosome"/>
</dbReference>
<evidence type="ECO:0000256" key="5">
    <source>
        <dbReference type="ARBA" id="ARBA00022747"/>
    </source>
</evidence>
<dbReference type="InterPro" id="IPR007409">
    <property type="entry name" value="Restrct_endonuc_type1_HsdR_N"/>
</dbReference>
<keyword evidence="7 10" id="KW-0378">Hydrolase</keyword>
<evidence type="ECO:0000256" key="1">
    <source>
        <dbReference type="ARBA" id="ARBA00000851"/>
    </source>
</evidence>
<dbReference type="STRING" id="1810504.PG2T_08985"/>
<comment type="similarity">
    <text evidence="2 10">Belongs to the HsdR family.</text>
</comment>
<dbReference type="AlphaFoldDB" id="A0A1B1YU42"/>
<evidence type="ECO:0000256" key="4">
    <source>
        <dbReference type="ARBA" id="ARBA00022741"/>
    </source>
</evidence>
<evidence type="ECO:0000313" key="13">
    <source>
        <dbReference type="Proteomes" id="UP000092952"/>
    </source>
</evidence>
<dbReference type="KEGG" id="gbi:PG2T_08985"/>
<organism evidence="12 13">
    <name type="scientific">Immundisolibacter cernigliae</name>
    <dbReference type="NCBI Taxonomy" id="1810504"/>
    <lineage>
        <taxon>Bacteria</taxon>
        <taxon>Pseudomonadati</taxon>
        <taxon>Pseudomonadota</taxon>
        <taxon>Gammaproteobacteria</taxon>
        <taxon>Immundisolibacterales</taxon>
        <taxon>Immundisolibacteraceae</taxon>
        <taxon>Immundisolibacter</taxon>
    </lineage>
</organism>
<evidence type="ECO:0000256" key="9">
    <source>
        <dbReference type="ARBA" id="ARBA00023125"/>
    </source>
</evidence>
<proteinExistence type="inferred from homology"/>
<evidence type="ECO:0000256" key="3">
    <source>
        <dbReference type="ARBA" id="ARBA00022722"/>
    </source>
</evidence>
<dbReference type="CDD" id="cd18030">
    <property type="entry name" value="DEXHc_RE_I_HsdR"/>
    <property type="match status" value="1"/>
</dbReference>
<dbReference type="InterPro" id="IPR055180">
    <property type="entry name" value="HsdR_RecA-like_helicase_dom_2"/>
</dbReference>
<dbReference type="Pfam" id="PF22679">
    <property type="entry name" value="T1R_D3-like"/>
    <property type="match status" value="1"/>
</dbReference>
<dbReference type="GO" id="GO:0005524">
    <property type="term" value="F:ATP binding"/>
    <property type="evidence" value="ECO:0007669"/>
    <property type="project" value="UniProtKB-KW"/>
</dbReference>
<dbReference type="EC" id="3.1.21.3" evidence="10"/>
<dbReference type="GO" id="GO:0009035">
    <property type="term" value="F:type I site-specific deoxyribonuclease activity"/>
    <property type="evidence" value="ECO:0007669"/>
    <property type="project" value="UniProtKB-EC"/>
</dbReference>
<keyword evidence="13" id="KW-1185">Reference proteome</keyword>
<keyword evidence="8 10" id="KW-0067">ATP-binding</keyword>
<evidence type="ECO:0000256" key="6">
    <source>
        <dbReference type="ARBA" id="ARBA00022759"/>
    </source>
</evidence>
<dbReference type="RefSeq" id="WP_068804360.1">
    <property type="nucleotide sequence ID" value="NZ_CP014671.1"/>
</dbReference>
<accession>A0A1B1YU42</accession>
<evidence type="ECO:0000259" key="11">
    <source>
        <dbReference type="PROSITE" id="PS51192"/>
    </source>
</evidence>
<dbReference type="SMART" id="SM00487">
    <property type="entry name" value="DEXDc"/>
    <property type="match status" value="1"/>
</dbReference>
<keyword evidence="3" id="KW-0540">Nuclease</keyword>
<dbReference type="InterPro" id="IPR027417">
    <property type="entry name" value="P-loop_NTPase"/>
</dbReference>
<dbReference type="GO" id="GO:0009307">
    <property type="term" value="P:DNA restriction-modification system"/>
    <property type="evidence" value="ECO:0007669"/>
    <property type="project" value="UniProtKB-KW"/>
</dbReference>
<reference evidence="13" key="1">
    <citation type="submission" date="2016-03" db="EMBL/GenBank/DDBJ databases">
        <title>Complete genome sequence of Solimmundus cernigliae, representing a novel lineage of polycyclic aromatic hydrocarbon degraders within the Gammaproteobacteria.</title>
        <authorList>
            <person name="Singleton D.R."/>
            <person name="Dickey A.N."/>
            <person name="Scholl E.H."/>
            <person name="Wright F.A."/>
            <person name="Aitken M.D."/>
        </authorList>
    </citation>
    <scope>NUCLEOTIDE SEQUENCE [LARGE SCALE GENOMIC DNA]</scope>
    <source>
        <strain evidence="13">TR3.2</strain>
    </source>
</reference>
<dbReference type="OrthoDB" id="9758243at2"/>
<gene>
    <name evidence="12" type="ORF">PG2T_08985</name>
</gene>
<comment type="function">
    <text evidence="10">Subunit R is required for both nuclease and ATPase activities, but not for modification.</text>
</comment>
<evidence type="ECO:0000256" key="10">
    <source>
        <dbReference type="RuleBase" id="RU364115"/>
    </source>
</evidence>
<evidence type="ECO:0000256" key="8">
    <source>
        <dbReference type="ARBA" id="ARBA00022840"/>
    </source>
</evidence>
<dbReference type="InParanoid" id="A0A1B1YU42"/>
<dbReference type="InterPro" id="IPR014001">
    <property type="entry name" value="Helicase_ATP-bd"/>
</dbReference>
<dbReference type="SUPFAM" id="SSF52540">
    <property type="entry name" value="P-loop containing nucleoside triphosphate hydrolases"/>
    <property type="match status" value="1"/>
</dbReference>
<dbReference type="Gene3D" id="3.40.50.300">
    <property type="entry name" value="P-loop containing nucleotide triphosphate hydrolases"/>
    <property type="match status" value="2"/>
</dbReference>
<dbReference type="PANTHER" id="PTHR30195">
    <property type="entry name" value="TYPE I SITE-SPECIFIC DEOXYRIBONUCLEASE PROTEIN SUBUNIT M AND R"/>
    <property type="match status" value="1"/>
</dbReference>
<dbReference type="InterPro" id="IPR004473">
    <property type="entry name" value="Restrct_endonuc_typeI_HsdR"/>
</dbReference>
<name>A0A1B1YU42_9GAMM</name>
<keyword evidence="5 10" id="KW-0680">Restriction system</keyword>
<comment type="catalytic activity">
    <reaction evidence="1 10">
        <text>Endonucleolytic cleavage of DNA to give random double-stranded fragments with terminal 5'-phosphates, ATP is simultaneously hydrolyzed.</text>
        <dbReference type="EC" id="3.1.21.3"/>
    </reaction>
</comment>
<dbReference type="PANTHER" id="PTHR30195:SF15">
    <property type="entry name" value="TYPE I RESTRICTION ENZYME HINDI ENDONUCLEASE SUBUNIT"/>
    <property type="match status" value="1"/>
</dbReference>
<dbReference type="REBASE" id="152917">
    <property type="entry name" value="IceTR32ORF8960P"/>
</dbReference>
<dbReference type="Pfam" id="PF04313">
    <property type="entry name" value="HSDR_N"/>
    <property type="match status" value="1"/>
</dbReference>
<dbReference type="NCBIfam" id="TIGR00348">
    <property type="entry name" value="hsdR"/>
    <property type="match status" value="1"/>
</dbReference>
<dbReference type="Pfam" id="PF18766">
    <property type="entry name" value="SWI2_SNF2"/>
    <property type="match status" value="1"/>
</dbReference>
<dbReference type="PROSITE" id="PS51192">
    <property type="entry name" value="HELICASE_ATP_BIND_1"/>
    <property type="match status" value="1"/>
</dbReference>
<sequence>MSTVGQREILTQQRVVAFFRDALGYAYLGHWQDRPDNGNVEEAQLTNWLARQGHSDKIIGKVLHELGKAAALGGSKTLYDANREVYGLLRYGVKVRPEVGEQNITVWLIDWANPASNDFAIAEEVTVSGENTKRPDLVLYVNGIALGVLELKRSTVSVAEGIRQNLDSQKKTFIRPFYATVQLVMAGNDTEGLRYGVIETPEKYWLRWREHGAPSDIMAAAGENALLRELGQLCGKARLLEIVHDFIVFDAGIKKTCRHNQYFGVRAAQQAVARREGGIIWHTQGSGKSLTMVWLAKWIRENVANSRVLIITDRTELDQQIETVFKGVSEAIYRTKSGADLVQVLNASEEWLIGSLIHKFGAGDEIGDKDIEAFVAEIKQSLPRGFHAKGEVFVFVDECHRTQSGKLHDAMKALLPGAMTIGFTGTPLLKSDKRRSIETFGPYIHTYKYDEAVRDGVVLDLRYEARDIDQNITSQAKIDQWFELKTQGLTDVAKAQLKQRWGTMQKVLSSRDRLEQIVADILMDMATRDRLQSGHGNAMLVSGSIYSACRFFELFQQTDLAGKCAIVTSYQPSPADIKGEETGEGLTEKLRQYDIYRKMLAAHFDEPEDTAMVKVERFEQEVKKRFIDQPGQMKLLIVVDKLLTGFDAPPATYLYIDKQMQDHGLFQAICRVNRLDGEDKEYGYIIDYKDLFRSLEGAIKDYTGEAFAGFDAADVEGLLKDRLSQGRERLEEAREAIKALCEPVAPPRDTTAYVRYFCAAESGNAQQLKDNEPRRVALYKLAAVFLRAYANLANEMREAGYSEAETQVIKAEVSHYEKVREEVKLASGDYIDMKLYEPAMRHLLDTYIRAEESEKLSAFDDLTLVQLIVERGETAVESLPKGLREDREAMAETIENNVRRLIIDEMAVNPKYYEKMSELLDALIAQRRQAAVEYKAYLARIVELTKQVSQPQSQAYPVPINSPARRALYDNLKGVQGLEERVRQHDQMADSAADAAEIAALAVDNAIRRVKKADWRGNRFKEREVRNAIKAELGGDDALVDAMFQIVKAQRDY</sequence>
<dbReference type="InterPro" id="IPR051268">
    <property type="entry name" value="Type-I_R_enzyme_R_subunit"/>
</dbReference>
<comment type="subunit">
    <text evidence="10">The type I restriction/modification system is composed of three polypeptides R, M and S.</text>
</comment>
<evidence type="ECO:0000256" key="2">
    <source>
        <dbReference type="ARBA" id="ARBA00008598"/>
    </source>
</evidence>
<protein>
    <recommendedName>
        <fullName evidence="10">Type I restriction enzyme endonuclease subunit</fullName>
        <shortName evidence="10">R protein</shortName>
        <ecNumber evidence="10">3.1.21.3</ecNumber>
    </recommendedName>
</protein>
<keyword evidence="4 10" id="KW-0547">Nucleotide-binding</keyword>
<feature type="domain" description="Helicase ATP-binding" evidence="11">
    <location>
        <begin position="269"/>
        <end position="445"/>
    </location>
</feature>
<keyword evidence="6 12" id="KW-0255">Endonuclease</keyword>
<evidence type="ECO:0000256" key="7">
    <source>
        <dbReference type="ARBA" id="ARBA00022801"/>
    </source>
</evidence>
<dbReference type="Gene3D" id="3.90.1570.50">
    <property type="match status" value="1"/>
</dbReference>
<evidence type="ECO:0000313" key="12">
    <source>
        <dbReference type="EMBL" id="ANX04295.1"/>
    </source>
</evidence>
<dbReference type="GO" id="GO:0003677">
    <property type="term" value="F:DNA binding"/>
    <property type="evidence" value="ECO:0007669"/>
    <property type="project" value="UniProtKB-KW"/>
</dbReference>
<dbReference type="EMBL" id="CP014671">
    <property type="protein sequence ID" value="ANX04295.1"/>
    <property type="molecule type" value="Genomic_DNA"/>
</dbReference>
<dbReference type="CDD" id="cd22332">
    <property type="entry name" value="HsdR_N"/>
    <property type="match status" value="1"/>
</dbReference>
<keyword evidence="9 10" id="KW-0238">DNA-binding</keyword>